<keyword evidence="2" id="KW-1185">Reference proteome</keyword>
<dbReference type="Gene3D" id="3.40.50.150">
    <property type="entry name" value="Vaccinia Virus protein VP39"/>
    <property type="match status" value="1"/>
</dbReference>
<dbReference type="SUPFAM" id="SSF53335">
    <property type="entry name" value="S-adenosyl-L-methionine-dependent methyltransferases"/>
    <property type="match status" value="1"/>
</dbReference>
<sequence length="252" mass="27610">MTSCDRPPVPEDRRPPVLAHERFRQNADPLSRLSVAERFRFIYEHNLWGADTSVSGLGSEMKATDAIRSALPRLLRDLDVATLLDAPCGDAGWISRVDLGGVRYVGLDIVPDIVSRNRSLYPALGEFAVADLIRDDLPRSNAILCRDCLVHLSFAHIDAALGNFLRSGARWLMTTTFTQWRRNADCDDGDWRALNFEAAPFAWGPPVAIVNEDCDEGGGGWRDKSLAVWDLASIAGARGRDRPGPILGASAG</sequence>
<gene>
    <name evidence="1" type="ORF">EU555_34355</name>
</gene>
<keyword evidence="1" id="KW-0808">Transferase</keyword>
<dbReference type="InterPro" id="IPR029063">
    <property type="entry name" value="SAM-dependent_MTases_sf"/>
</dbReference>
<dbReference type="EMBL" id="SRLB01000058">
    <property type="protein sequence ID" value="TGD92757.1"/>
    <property type="molecule type" value="Genomic_DNA"/>
</dbReference>
<dbReference type="GO" id="GO:0008168">
    <property type="term" value="F:methyltransferase activity"/>
    <property type="evidence" value="ECO:0007669"/>
    <property type="project" value="UniProtKB-KW"/>
</dbReference>
<organism evidence="1 2">
    <name type="scientific">Methylobacterium nonmethylotrophicum</name>
    <dbReference type="NCBI Taxonomy" id="1141884"/>
    <lineage>
        <taxon>Bacteria</taxon>
        <taxon>Pseudomonadati</taxon>
        <taxon>Pseudomonadota</taxon>
        <taxon>Alphaproteobacteria</taxon>
        <taxon>Hyphomicrobiales</taxon>
        <taxon>Methylobacteriaceae</taxon>
        <taxon>Methylobacterium</taxon>
    </lineage>
</organism>
<protein>
    <submittedName>
        <fullName evidence="1">Class I SAM-dependent methyltransferase</fullName>
    </submittedName>
</protein>
<reference evidence="1 2" key="1">
    <citation type="submission" date="2019-04" db="EMBL/GenBank/DDBJ databases">
        <authorList>
            <person name="Feng G."/>
            <person name="Zhu H."/>
        </authorList>
    </citation>
    <scope>NUCLEOTIDE SEQUENCE [LARGE SCALE GENOMIC DNA]</scope>
    <source>
        <strain evidence="1 2">6HR-1</strain>
    </source>
</reference>
<dbReference type="GO" id="GO:0032259">
    <property type="term" value="P:methylation"/>
    <property type="evidence" value="ECO:0007669"/>
    <property type="project" value="UniProtKB-KW"/>
</dbReference>
<accession>A0A4Z0NEP9</accession>
<proteinExistence type="predicted"/>
<evidence type="ECO:0000313" key="1">
    <source>
        <dbReference type="EMBL" id="TGD92757.1"/>
    </source>
</evidence>
<evidence type="ECO:0000313" key="2">
    <source>
        <dbReference type="Proteomes" id="UP000297535"/>
    </source>
</evidence>
<comment type="caution">
    <text evidence="1">The sequence shown here is derived from an EMBL/GenBank/DDBJ whole genome shotgun (WGS) entry which is preliminary data.</text>
</comment>
<name>A0A4Z0NEP9_9HYPH</name>
<dbReference type="AlphaFoldDB" id="A0A4Z0NEP9"/>
<keyword evidence="1" id="KW-0489">Methyltransferase</keyword>
<dbReference type="Proteomes" id="UP000297535">
    <property type="component" value="Unassembled WGS sequence"/>
</dbReference>
<dbReference type="OrthoDB" id="20930at2"/>